<dbReference type="RefSeq" id="WP_094449902.1">
    <property type="nucleotide sequence ID" value="NZ_NMVI01000009.1"/>
</dbReference>
<gene>
    <name evidence="1" type="ORF">CGZ92_02920</name>
</gene>
<sequence length="95" mass="10322">MPANDTERRLRAQIAAEVSWANTEDRAARTAKARAGLDAKFLAEAGGDPIRAEHLKRAHFKRLALKSARARRVAKEMLTQARQAEDELAGGGDAA</sequence>
<name>A0A255EI38_9ACTN</name>
<dbReference type="AlphaFoldDB" id="A0A255EI38"/>
<evidence type="ECO:0000313" key="2">
    <source>
        <dbReference type="Proteomes" id="UP000216533"/>
    </source>
</evidence>
<accession>A0A255EI38</accession>
<reference evidence="1 2" key="1">
    <citation type="submission" date="2017-07" db="EMBL/GenBank/DDBJ databases">
        <title>Draft whole genome sequences of clinical Proprionibacteriaceae strains.</title>
        <authorList>
            <person name="Bernier A.-M."/>
            <person name="Bernard K."/>
            <person name="Domingo M.-C."/>
        </authorList>
    </citation>
    <scope>NUCLEOTIDE SEQUENCE [LARGE SCALE GENOMIC DNA]</scope>
    <source>
        <strain evidence="1 2">NML 160184</strain>
    </source>
</reference>
<proteinExistence type="predicted"/>
<dbReference type="Proteomes" id="UP000216533">
    <property type="component" value="Unassembled WGS sequence"/>
</dbReference>
<organism evidence="1 2">
    <name type="scientific">Parenemella sanctibonifatiensis</name>
    <dbReference type="NCBI Taxonomy" id="2016505"/>
    <lineage>
        <taxon>Bacteria</taxon>
        <taxon>Bacillati</taxon>
        <taxon>Actinomycetota</taxon>
        <taxon>Actinomycetes</taxon>
        <taxon>Propionibacteriales</taxon>
        <taxon>Propionibacteriaceae</taxon>
        <taxon>Parenemella</taxon>
    </lineage>
</organism>
<evidence type="ECO:0000313" key="1">
    <source>
        <dbReference type="EMBL" id="OYN89285.1"/>
    </source>
</evidence>
<dbReference type="EMBL" id="NMVI01000009">
    <property type="protein sequence ID" value="OYN89285.1"/>
    <property type="molecule type" value="Genomic_DNA"/>
</dbReference>
<comment type="caution">
    <text evidence="1">The sequence shown here is derived from an EMBL/GenBank/DDBJ whole genome shotgun (WGS) entry which is preliminary data.</text>
</comment>
<protein>
    <submittedName>
        <fullName evidence="1">Uncharacterized protein</fullName>
    </submittedName>
</protein>